<protein>
    <submittedName>
        <fullName evidence="1">DUF393 domain-containing protein</fullName>
    </submittedName>
</protein>
<keyword evidence="2" id="KW-1185">Reference proteome</keyword>
<dbReference type="EMBL" id="SOFP01000047">
    <property type="protein sequence ID" value="TFC14566.1"/>
    <property type="molecule type" value="Genomic_DNA"/>
</dbReference>
<dbReference type="GO" id="GO:0015035">
    <property type="term" value="F:protein-disulfide reductase activity"/>
    <property type="evidence" value="ECO:0007669"/>
    <property type="project" value="InterPro"/>
</dbReference>
<dbReference type="OrthoDB" id="9813713at2"/>
<name>A0A4R8WU19_9MICO</name>
<gene>
    <name evidence="1" type="ORF">E3O19_10200</name>
</gene>
<dbReference type="RefSeq" id="WP_134567277.1">
    <property type="nucleotide sequence ID" value="NZ_SOFP01000047.1"/>
</dbReference>
<reference evidence="1 2" key="1">
    <citation type="submission" date="2019-03" db="EMBL/GenBank/DDBJ databases">
        <title>Genomics of glacier-inhabiting Cryobacterium strains.</title>
        <authorList>
            <person name="Liu Q."/>
            <person name="Xin Y.-H."/>
        </authorList>
    </citation>
    <scope>NUCLEOTIDE SEQUENCE [LARGE SCALE GENOMIC DNA]</scope>
    <source>
        <strain evidence="1 2">MDT1-3</strain>
    </source>
</reference>
<comment type="caution">
    <text evidence="1">The sequence shown here is derived from an EMBL/GenBank/DDBJ whole genome shotgun (WGS) entry which is preliminary data.</text>
</comment>
<evidence type="ECO:0000313" key="2">
    <source>
        <dbReference type="Proteomes" id="UP000298412"/>
    </source>
</evidence>
<evidence type="ECO:0000313" key="1">
    <source>
        <dbReference type="EMBL" id="TFC14566.1"/>
    </source>
</evidence>
<sequence length="130" mass="14142">MDSHSPARPPLLIFDGDCAFCTTSVGWLRRILPAMPAAAPYQWTDLAAFALTTADARSQVWLVDGSRQFGGAAAVAALLRHQPSPGWRMLGWLGTVPPWSWAASAGYRLVARFRHRLPGGTPACRMRPAE</sequence>
<organism evidence="1 2">
    <name type="scientific">Cryobacterium algoritolerans</name>
    <dbReference type="NCBI Taxonomy" id="1259184"/>
    <lineage>
        <taxon>Bacteria</taxon>
        <taxon>Bacillati</taxon>
        <taxon>Actinomycetota</taxon>
        <taxon>Actinomycetes</taxon>
        <taxon>Micrococcales</taxon>
        <taxon>Microbacteriaceae</taxon>
        <taxon>Cryobacterium</taxon>
    </lineage>
</organism>
<dbReference type="Pfam" id="PF04134">
    <property type="entry name" value="DCC1-like"/>
    <property type="match status" value="1"/>
</dbReference>
<proteinExistence type="predicted"/>
<accession>A0A4R8WU19</accession>
<dbReference type="AlphaFoldDB" id="A0A4R8WU19"/>
<dbReference type="InterPro" id="IPR007263">
    <property type="entry name" value="DCC1-like"/>
</dbReference>
<dbReference type="Proteomes" id="UP000298412">
    <property type="component" value="Unassembled WGS sequence"/>
</dbReference>